<proteinExistence type="predicted"/>
<dbReference type="AlphaFoldDB" id="A0A484K9H8"/>
<reference evidence="1 2" key="1">
    <citation type="submission" date="2018-04" db="EMBL/GenBank/DDBJ databases">
        <authorList>
            <person name="Vogel A."/>
        </authorList>
    </citation>
    <scope>NUCLEOTIDE SEQUENCE [LARGE SCALE GENOMIC DNA]</scope>
</reference>
<evidence type="ECO:0000313" key="1">
    <source>
        <dbReference type="EMBL" id="VFQ59887.1"/>
    </source>
</evidence>
<gene>
    <name evidence="1" type="ORF">CCAM_LOCUS1663</name>
</gene>
<keyword evidence="2" id="KW-1185">Reference proteome</keyword>
<protein>
    <submittedName>
        <fullName evidence="1">Uncharacterized protein</fullName>
    </submittedName>
</protein>
<dbReference type="EMBL" id="OOIL02000049">
    <property type="protein sequence ID" value="VFQ59887.1"/>
    <property type="molecule type" value="Genomic_DNA"/>
</dbReference>
<organism evidence="1 2">
    <name type="scientific">Cuscuta campestris</name>
    <dbReference type="NCBI Taxonomy" id="132261"/>
    <lineage>
        <taxon>Eukaryota</taxon>
        <taxon>Viridiplantae</taxon>
        <taxon>Streptophyta</taxon>
        <taxon>Embryophyta</taxon>
        <taxon>Tracheophyta</taxon>
        <taxon>Spermatophyta</taxon>
        <taxon>Magnoliopsida</taxon>
        <taxon>eudicotyledons</taxon>
        <taxon>Gunneridae</taxon>
        <taxon>Pentapetalae</taxon>
        <taxon>asterids</taxon>
        <taxon>lamiids</taxon>
        <taxon>Solanales</taxon>
        <taxon>Convolvulaceae</taxon>
        <taxon>Cuscuteae</taxon>
        <taxon>Cuscuta</taxon>
        <taxon>Cuscuta subgen. Grammica</taxon>
        <taxon>Cuscuta sect. Cleistogrammica</taxon>
    </lineage>
</organism>
<dbReference type="Proteomes" id="UP000595140">
    <property type="component" value="Unassembled WGS sequence"/>
</dbReference>
<sequence length="67" mass="7964">MTKVVKKVDDKLLKDAEFLPKLNAIVWSHYLDLVDFESLKVPWILNVIKMQTTMQMMRHAIQTLRLH</sequence>
<evidence type="ECO:0000313" key="2">
    <source>
        <dbReference type="Proteomes" id="UP000595140"/>
    </source>
</evidence>
<name>A0A484K9H8_9ASTE</name>
<accession>A0A484K9H8</accession>